<comment type="similarity">
    <text evidence="1">Belongs to the NusB family.</text>
</comment>
<keyword evidence="8" id="KW-1185">Reference proteome</keyword>
<feature type="domain" description="NusB/RsmB/TIM44" evidence="6">
    <location>
        <begin position="185"/>
        <end position="303"/>
    </location>
</feature>
<dbReference type="AlphaFoldDB" id="A0A2I0R3I3"/>
<dbReference type="PANTHER" id="PTHR11078:SF3">
    <property type="entry name" value="ANTITERMINATION NUSB DOMAIN-CONTAINING PROTEIN"/>
    <property type="match status" value="1"/>
</dbReference>
<dbReference type="GO" id="GO:0005829">
    <property type="term" value="C:cytosol"/>
    <property type="evidence" value="ECO:0007669"/>
    <property type="project" value="TreeGrafter"/>
</dbReference>
<evidence type="ECO:0000313" key="7">
    <source>
        <dbReference type="EMBL" id="PKR81109.1"/>
    </source>
</evidence>
<dbReference type="GO" id="GO:0006353">
    <property type="term" value="P:DNA-templated transcription termination"/>
    <property type="evidence" value="ECO:0007669"/>
    <property type="project" value="InterPro"/>
</dbReference>
<accession>A0A2I0R3I3</accession>
<dbReference type="SUPFAM" id="SSF48013">
    <property type="entry name" value="NusB-like"/>
    <property type="match status" value="1"/>
</dbReference>
<name>A0A2I0R3I3_9FLAO</name>
<dbReference type="Pfam" id="PF01029">
    <property type="entry name" value="NusB"/>
    <property type="match status" value="1"/>
</dbReference>
<keyword evidence="5" id="KW-0804">Transcription</keyword>
<dbReference type="InterPro" id="IPR035926">
    <property type="entry name" value="NusB-like_sf"/>
</dbReference>
<evidence type="ECO:0000256" key="5">
    <source>
        <dbReference type="ARBA" id="ARBA00023163"/>
    </source>
</evidence>
<protein>
    <recommendedName>
        <fullName evidence="6">NusB/RsmB/TIM44 domain-containing protein</fullName>
    </recommendedName>
</protein>
<dbReference type="EMBL" id="PJNI01000005">
    <property type="protein sequence ID" value="PKR81109.1"/>
    <property type="molecule type" value="Genomic_DNA"/>
</dbReference>
<evidence type="ECO:0000256" key="1">
    <source>
        <dbReference type="ARBA" id="ARBA00005952"/>
    </source>
</evidence>
<reference evidence="7 8" key="1">
    <citation type="submission" date="2017-12" db="EMBL/GenBank/DDBJ databases">
        <title>The draft genome sequence of Brumimicrobium saltpan LHR20.</title>
        <authorList>
            <person name="Do Z.-J."/>
            <person name="Luo H.-R."/>
        </authorList>
    </citation>
    <scope>NUCLEOTIDE SEQUENCE [LARGE SCALE GENOMIC DNA]</scope>
    <source>
        <strain evidence="7 8">LHR20</strain>
    </source>
</reference>
<dbReference type="GO" id="GO:0003723">
    <property type="term" value="F:RNA binding"/>
    <property type="evidence" value="ECO:0007669"/>
    <property type="project" value="UniProtKB-KW"/>
</dbReference>
<dbReference type="InterPro" id="IPR006027">
    <property type="entry name" value="NusB_RsmB_TIM44"/>
</dbReference>
<proteinExistence type="inferred from homology"/>
<dbReference type="OrthoDB" id="9787568at2"/>
<sequence>MLNRRHLRIKVLQTLYAFSQREDKDFLWAKKELFKAIDQMYELYVSLLLLLPELKDKAEHRIEENKKKMLPKDEDINPNMKFFDNQIIKILEESAELRHQSENLKANWMGDEKQELIRKMYNHIRESEVYFEFMNNEKSGFEEDKAFMVQLFKTEIANFPLLYDFLEEKSVYWIDDIDLACAMVIKTIKSFQPVDESEEETQQNSILPLYKPHDDEKEFITDLLRQTIGLRDENLQIIDELTQNWELDRIAKMDVLLMELAITEMVTFSNIPTKVTLNEYIEISKFYSTPKSNVFINGVLDKAISKLESQGKINKMGRGLMQ</sequence>
<comment type="caution">
    <text evidence="7">The sequence shown here is derived from an EMBL/GenBank/DDBJ whole genome shotgun (WGS) entry which is preliminary data.</text>
</comment>
<dbReference type="InterPro" id="IPR011605">
    <property type="entry name" value="NusB_fam"/>
</dbReference>
<dbReference type="Gene3D" id="1.10.940.10">
    <property type="entry name" value="NusB-like"/>
    <property type="match status" value="1"/>
</dbReference>
<evidence type="ECO:0000259" key="6">
    <source>
        <dbReference type="Pfam" id="PF01029"/>
    </source>
</evidence>
<dbReference type="PANTHER" id="PTHR11078">
    <property type="entry name" value="N UTILIZATION SUBSTANCE PROTEIN B-RELATED"/>
    <property type="match status" value="1"/>
</dbReference>
<evidence type="ECO:0000256" key="4">
    <source>
        <dbReference type="ARBA" id="ARBA00023015"/>
    </source>
</evidence>
<dbReference type="GO" id="GO:0031564">
    <property type="term" value="P:transcription antitermination"/>
    <property type="evidence" value="ECO:0007669"/>
    <property type="project" value="UniProtKB-KW"/>
</dbReference>
<gene>
    <name evidence="7" type="ORF">CW751_05870</name>
</gene>
<evidence type="ECO:0000256" key="3">
    <source>
        <dbReference type="ARBA" id="ARBA00022884"/>
    </source>
</evidence>
<keyword evidence="4" id="KW-0805">Transcription regulation</keyword>
<evidence type="ECO:0000256" key="2">
    <source>
        <dbReference type="ARBA" id="ARBA00022814"/>
    </source>
</evidence>
<organism evidence="7 8">
    <name type="scientific">Brumimicrobium salinarum</name>
    <dbReference type="NCBI Taxonomy" id="2058658"/>
    <lineage>
        <taxon>Bacteria</taxon>
        <taxon>Pseudomonadati</taxon>
        <taxon>Bacteroidota</taxon>
        <taxon>Flavobacteriia</taxon>
        <taxon>Flavobacteriales</taxon>
        <taxon>Crocinitomicaceae</taxon>
        <taxon>Brumimicrobium</taxon>
    </lineage>
</organism>
<evidence type="ECO:0000313" key="8">
    <source>
        <dbReference type="Proteomes" id="UP000236654"/>
    </source>
</evidence>
<dbReference type="Proteomes" id="UP000236654">
    <property type="component" value="Unassembled WGS sequence"/>
</dbReference>
<dbReference type="RefSeq" id="WP_101334069.1">
    <property type="nucleotide sequence ID" value="NZ_PJNI01000005.1"/>
</dbReference>
<keyword evidence="2" id="KW-0889">Transcription antitermination</keyword>
<keyword evidence="3" id="KW-0694">RNA-binding</keyword>